<keyword evidence="4 6" id="KW-1133">Transmembrane helix</keyword>
<reference evidence="8" key="1">
    <citation type="journal article" date="2014" name="Genome Biol. Evol.">
        <title>Pangenome evidence for extensive interdomain horizontal transfer affecting lineage core and shell genes in uncultured planktonic thaumarchaeota and euryarchaeota.</title>
        <authorList>
            <person name="Deschamps P."/>
            <person name="Zivanovic Y."/>
            <person name="Moreira D."/>
            <person name="Rodriguez-Valera F."/>
            <person name="Lopez-Garcia P."/>
        </authorList>
    </citation>
    <scope>NUCLEOTIDE SEQUENCE</scope>
</reference>
<evidence type="ECO:0000256" key="6">
    <source>
        <dbReference type="SAM" id="Phobius"/>
    </source>
</evidence>
<organism evidence="8">
    <name type="scientific">uncultured marine group II/III euryarchaeote KM3_05_F04</name>
    <dbReference type="NCBI Taxonomy" id="1457838"/>
    <lineage>
        <taxon>Archaea</taxon>
        <taxon>Methanobacteriati</taxon>
        <taxon>Methanobacteriota</taxon>
        <taxon>environmental samples</taxon>
    </lineage>
</organism>
<feature type="transmembrane region" description="Helical" evidence="6">
    <location>
        <begin position="277"/>
        <end position="299"/>
    </location>
</feature>
<evidence type="ECO:0000256" key="4">
    <source>
        <dbReference type="ARBA" id="ARBA00022989"/>
    </source>
</evidence>
<feature type="transmembrane region" description="Helical" evidence="6">
    <location>
        <begin position="122"/>
        <end position="142"/>
    </location>
</feature>
<feature type="domain" description="EamA" evidence="7">
    <location>
        <begin position="26"/>
        <end position="164"/>
    </location>
</feature>
<proteinExistence type="predicted"/>
<dbReference type="SUPFAM" id="SSF103481">
    <property type="entry name" value="Multidrug resistance efflux transporter EmrE"/>
    <property type="match status" value="2"/>
</dbReference>
<dbReference type="GO" id="GO:0005886">
    <property type="term" value="C:plasma membrane"/>
    <property type="evidence" value="ECO:0007669"/>
    <property type="project" value="UniProtKB-SubCell"/>
</dbReference>
<feature type="domain" description="EamA" evidence="7">
    <location>
        <begin position="180"/>
        <end position="320"/>
    </location>
</feature>
<feature type="transmembrane region" description="Helical" evidence="6">
    <location>
        <begin position="218"/>
        <end position="240"/>
    </location>
</feature>
<dbReference type="InterPro" id="IPR037185">
    <property type="entry name" value="EmrE-like"/>
</dbReference>
<evidence type="ECO:0000259" key="7">
    <source>
        <dbReference type="Pfam" id="PF00892"/>
    </source>
</evidence>
<sequence>MRINPPNSHSEKPPLLRGGWFIHAKLLFVVAIWGLGWAAGREVAMGMPQSFAAWLRYTMVVPLFFIWMIWKEGDLSRKATGKVLFVPRGKDFKDVAIMAVFATVLYQLFFMHGMARTAAGDASVIITFNPGFTALIAIPLIGRKMTPRLGFGLLIGLAGVAIVTGWSPNSDIPAEQRIVGDLLIMCAAASWAVSTNLMKRILEGNQSETKVALTPLSIIVWISFLGWLMLTPFALYDVAIHGSGVLPETSEFLWLAYLAVFSTMLSYVWFADGVDEIGATASATYVYLVPFFGILSGWLLLSESIGWSLVVGLGLIVVGVKISQSETNEAA</sequence>
<dbReference type="EMBL" id="KF900532">
    <property type="protein sequence ID" value="AIE98311.1"/>
    <property type="molecule type" value="Genomic_DNA"/>
</dbReference>
<feature type="transmembrane region" description="Helical" evidence="6">
    <location>
        <begin position="91"/>
        <end position="110"/>
    </location>
</feature>
<dbReference type="InterPro" id="IPR050638">
    <property type="entry name" value="AA-Vitamin_Transporters"/>
</dbReference>
<name>A0A075G8L1_9EURY</name>
<dbReference type="PANTHER" id="PTHR32322">
    <property type="entry name" value="INNER MEMBRANE TRANSPORTER"/>
    <property type="match status" value="1"/>
</dbReference>
<keyword evidence="3 6" id="KW-0812">Transmembrane</keyword>
<dbReference type="InterPro" id="IPR000620">
    <property type="entry name" value="EamA_dom"/>
</dbReference>
<evidence type="ECO:0000256" key="2">
    <source>
        <dbReference type="ARBA" id="ARBA00022475"/>
    </source>
</evidence>
<comment type="subcellular location">
    <subcellularLocation>
        <location evidence="1">Cell membrane</location>
        <topology evidence="1">Multi-pass membrane protein</topology>
    </subcellularLocation>
</comment>
<feature type="transmembrane region" description="Helical" evidence="6">
    <location>
        <begin position="20"/>
        <end position="39"/>
    </location>
</feature>
<feature type="transmembrane region" description="Helical" evidence="6">
    <location>
        <begin position="149"/>
        <end position="166"/>
    </location>
</feature>
<dbReference type="PANTHER" id="PTHR32322:SF18">
    <property type="entry name" value="S-ADENOSYLMETHIONINE_S-ADENOSYLHOMOCYSTEINE TRANSPORTER"/>
    <property type="match status" value="1"/>
</dbReference>
<evidence type="ECO:0000313" key="8">
    <source>
        <dbReference type="EMBL" id="AIE98311.1"/>
    </source>
</evidence>
<evidence type="ECO:0000256" key="1">
    <source>
        <dbReference type="ARBA" id="ARBA00004651"/>
    </source>
</evidence>
<keyword evidence="5 6" id="KW-0472">Membrane</keyword>
<evidence type="ECO:0000256" key="5">
    <source>
        <dbReference type="ARBA" id="ARBA00023136"/>
    </source>
</evidence>
<keyword evidence="2" id="KW-1003">Cell membrane</keyword>
<feature type="transmembrane region" description="Helical" evidence="6">
    <location>
        <begin position="51"/>
        <end position="70"/>
    </location>
</feature>
<feature type="transmembrane region" description="Helical" evidence="6">
    <location>
        <begin position="305"/>
        <end position="323"/>
    </location>
</feature>
<feature type="transmembrane region" description="Helical" evidence="6">
    <location>
        <begin position="252"/>
        <end position="270"/>
    </location>
</feature>
<accession>A0A075G8L1</accession>
<dbReference type="AlphaFoldDB" id="A0A075G8L1"/>
<protein>
    <recommendedName>
        <fullName evidence="7">EamA domain-containing protein</fullName>
    </recommendedName>
</protein>
<feature type="transmembrane region" description="Helical" evidence="6">
    <location>
        <begin position="178"/>
        <end position="197"/>
    </location>
</feature>
<evidence type="ECO:0000256" key="3">
    <source>
        <dbReference type="ARBA" id="ARBA00022692"/>
    </source>
</evidence>
<dbReference type="Pfam" id="PF00892">
    <property type="entry name" value="EamA"/>
    <property type="match status" value="2"/>
</dbReference>